<dbReference type="InterPro" id="IPR020831">
    <property type="entry name" value="GlycerAld/Erythrose_P_DH"/>
</dbReference>
<protein>
    <submittedName>
        <fullName evidence="9">Type I glyceraldehyde-3-phosphate dehydrogenase</fullName>
    </submittedName>
</protein>
<evidence type="ECO:0000313" key="9">
    <source>
        <dbReference type="EMBL" id="PIZ65237.1"/>
    </source>
</evidence>
<evidence type="ECO:0000256" key="3">
    <source>
        <dbReference type="PIRSR" id="PIRSR000149-1"/>
    </source>
</evidence>
<evidence type="ECO:0000256" key="2">
    <source>
        <dbReference type="ARBA" id="ARBA00023002"/>
    </source>
</evidence>
<comment type="caution">
    <text evidence="9">The sequence shown here is derived from an EMBL/GenBank/DDBJ whole genome shotgun (WGS) entry which is preliminary data.</text>
</comment>
<dbReference type="GO" id="GO:0016620">
    <property type="term" value="F:oxidoreductase activity, acting on the aldehyde or oxo group of donors, NAD or NADP as acceptor"/>
    <property type="evidence" value="ECO:0007669"/>
    <property type="project" value="InterPro"/>
</dbReference>
<keyword evidence="5" id="KW-0547">Nucleotide-binding</keyword>
<evidence type="ECO:0000313" key="10">
    <source>
        <dbReference type="Proteomes" id="UP000230027"/>
    </source>
</evidence>
<dbReference type="CDD" id="cd05214">
    <property type="entry name" value="GAPDH_I_N"/>
    <property type="match status" value="1"/>
</dbReference>
<dbReference type="InterPro" id="IPR020828">
    <property type="entry name" value="GlycerAld_3-P_DH_NAD(P)-bd"/>
</dbReference>
<dbReference type="Gene3D" id="3.40.50.720">
    <property type="entry name" value="NAD(P)-binding Rossmann-like Domain"/>
    <property type="match status" value="1"/>
</dbReference>
<accession>A0A2M7U3V5</accession>
<evidence type="ECO:0000259" key="8">
    <source>
        <dbReference type="SMART" id="SM00846"/>
    </source>
</evidence>
<dbReference type="GO" id="GO:0006006">
    <property type="term" value="P:glucose metabolic process"/>
    <property type="evidence" value="ECO:0007669"/>
    <property type="project" value="InterPro"/>
</dbReference>
<dbReference type="InterPro" id="IPR006424">
    <property type="entry name" value="Glyceraldehyde-3-P_DH_1"/>
</dbReference>
<reference evidence="10" key="1">
    <citation type="submission" date="2017-09" db="EMBL/GenBank/DDBJ databases">
        <title>Depth-based differentiation of microbial function through sediment-hosted aquifers and enrichment of novel symbionts in the deep terrestrial subsurface.</title>
        <authorList>
            <person name="Probst A.J."/>
            <person name="Ladd B."/>
            <person name="Jarett J.K."/>
            <person name="Geller-Mcgrath D.E."/>
            <person name="Sieber C.M.K."/>
            <person name="Emerson J.B."/>
            <person name="Anantharaman K."/>
            <person name="Thomas B.C."/>
            <person name="Malmstrom R."/>
            <person name="Stieglmeier M."/>
            <person name="Klingl A."/>
            <person name="Woyke T."/>
            <person name="Ryan C.M."/>
            <person name="Banfield J.F."/>
        </authorList>
    </citation>
    <scope>NUCLEOTIDE SEQUENCE [LARGE SCALE GENOMIC DNA]</scope>
</reference>
<organism evidence="9 10">
    <name type="scientific">Candidatus Roizmanbacteria bacterium CG_4_10_14_0_2_um_filter_36_9</name>
    <dbReference type="NCBI Taxonomy" id="1974823"/>
    <lineage>
        <taxon>Bacteria</taxon>
        <taxon>Candidatus Roizmaniibacteriota</taxon>
    </lineage>
</organism>
<feature type="binding site" evidence="5">
    <location>
        <position position="122"/>
    </location>
    <ligand>
        <name>NAD(+)</name>
        <dbReference type="ChEBI" id="CHEBI:57540"/>
    </ligand>
</feature>
<dbReference type="EMBL" id="PFOD01000055">
    <property type="protein sequence ID" value="PIZ65237.1"/>
    <property type="molecule type" value="Genomic_DNA"/>
</dbReference>
<keyword evidence="2" id="KW-0560">Oxidoreductase</keyword>
<feature type="site" description="Activates thiol group during catalysis" evidence="6">
    <location>
        <position position="179"/>
    </location>
</feature>
<evidence type="ECO:0000256" key="5">
    <source>
        <dbReference type="PIRSR" id="PIRSR000149-3"/>
    </source>
</evidence>
<dbReference type="PIRSF" id="PIRSF000149">
    <property type="entry name" value="GAP_DH"/>
    <property type="match status" value="1"/>
</dbReference>
<sequence length="331" mass="36257">MSKLKVGINGFGRIGRAFTRISSDNPAFEIVHINTRKTPNETLAYLMKYDSVYRTFGKTVKATKDGIEIDGKFIKTSLSDDPSQIPWCDSKVDIVVDATGAFTKKAQLKNHLRDGVKKVILSAPTKDDETFHIVLGVNELDKTQDVISNASCTTNCAAPIFKVLNDNFKIVRGYLTTTHAYTISQSLLDDAAKSPDRGRAAAINIIPSTTGAAKAVGKVIPDLKGKMDGISLRVPVPTGSFVDITAVVEKPTTIEEINSTFRDAQTGQMKGILGYTDDVIVSSDIIGSTYSSIFDPNYTNVLDKTFVKVFAWYDNEWGYSCRLVDLVEKFA</sequence>
<feature type="domain" description="Glyceraldehyde 3-phosphate dehydrogenase NAD(P) binding" evidence="8">
    <location>
        <begin position="4"/>
        <end position="152"/>
    </location>
</feature>
<evidence type="ECO:0000256" key="6">
    <source>
        <dbReference type="PIRSR" id="PIRSR000149-4"/>
    </source>
</evidence>
<feature type="binding site" evidence="5">
    <location>
        <position position="315"/>
    </location>
    <ligand>
        <name>NAD(+)</name>
        <dbReference type="ChEBI" id="CHEBI:57540"/>
    </ligand>
</feature>
<evidence type="ECO:0000256" key="4">
    <source>
        <dbReference type="PIRSR" id="PIRSR000149-2"/>
    </source>
</evidence>
<dbReference type="NCBIfam" id="TIGR01534">
    <property type="entry name" value="GAPDH-I"/>
    <property type="match status" value="1"/>
</dbReference>
<dbReference type="Proteomes" id="UP000230027">
    <property type="component" value="Unassembled WGS sequence"/>
</dbReference>
<dbReference type="AlphaFoldDB" id="A0A2M7U3V5"/>
<feature type="active site" description="Nucleophile" evidence="3">
    <location>
        <position position="152"/>
    </location>
</feature>
<feature type="binding site" evidence="4">
    <location>
        <begin position="151"/>
        <end position="153"/>
    </location>
    <ligand>
        <name>D-glyceraldehyde 3-phosphate</name>
        <dbReference type="ChEBI" id="CHEBI:59776"/>
    </ligand>
</feature>
<dbReference type="CDD" id="cd18126">
    <property type="entry name" value="GAPDH_I_C"/>
    <property type="match status" value="1"/>
</dbReference>
<dbReference type="SUPFAM" id="SSF51735">
    <property type="entry name" value="NAD(P)-binding Rossmann-fold domains"/>
    <property type="match status" value="1"/>
</dbReference>
<dbReference type="PRINTS" id="PR00078">
    <property type="entry name" value="G3PDHDRGNASE"/>
</dbReference>
<dbReference type="FunFam" id="3.40.50.720:FF:000001">
    <property type="entry name" value="Glyceraldehyde-3-phosphate dehydrogenase"/>
    <property type="match status" value="1"/>
</dbReference>
<dbReference type="PANTHER" id="PTHR43148">
    <property type="entry name" value="GLYCERALDEHYDE-3-PHOSPHATE DEHYDROGENASE 2"/>
    <property type="match status" value="1"/>
</dbReference>
<feature type="binding site" evidence="4">
    <location>
        <position position="233"/>
    </location>
    <ligand>
        <name>D-glyceraldehyde 3-phosphate</name>
        <dbReference type="ChEBI" id="CHEBI:59776"/>
    </ligand>
</feature>
<name>A0A2M7U3V5_9BACT</name>
<feature type="binding site" evidence="4">
    <location>
        <position position="182"/>
    </location>
    <ligand>
        <name>D-glyceraldehyde 3-phosphate</name>
        <dbReference type="ChEBI" id="CHEBI:59776"/>
    </ligand>
</feature>
<feature type="binding site" evidence="5">
    <location>
        <begin position="13"/>
        <end position="14"/>
    </location>
    <ligand>
        <name>NAD(+)</name>
        <dbReference type="ChEBI" id="CHEBI:57540"/>
    </ligand>
</feature>
<dbReference type="GO" id="GO:0051287">
    <property type="term" value="F:NAD binding"/>
    <property type="evidence" value="ECO:0007669"/>
    <property type="project" value="InterPro"/>
</dbReference>
<dbReference type="FunFam" id="3.30.360.10:FF:000002">
    <property type="entry name" value="Glyceraldehyde-3-phosphate dehydrogenase"/>
    <property type="match status" value="1"/>
</dbReference>
<comment type="similarity">
    <text evidence="1 7">Belongs to the glyceraldehyde-3-phosphate dehydrogenase family.</text>
</comment>
<dbReference type="Pfam" id="PF02800">
    <property type="entry name" value="Gp_dh_C"/>
    <property type="match status" value="1"/>
</dbReference>
<dbReference type="Pfam" id="PF00044">
    <property type="entry name" value="Gp_dh_N"/>
    <property type="match status" value="1"/>
</dbReference>
<dbReference type="InterPro" id="IPR036291">
    <property type="entry name" value="NAD(P)-bd_dom_sf"/>
</dbReference>
<dbReference type="SMART" id="SM00846">
    <property type="entry name" value="Gp_dh_N"/>
    <property type="match status" value="1"/>
</dbReference>
<evidence type="ECO:0000256" key="1">
    <source>
        <dbReference type="ARBA" id="ARBA00007406"/>
    </source>
</evidence>
<dbReference type="SUPFAM" id="SSF55347">
    <property type="entry name" value="Glyceraldehyde-3-phosphate dehydrogenase-like, C-terminal domain"/>
    <property type="match status" value="1"/>
</dbReference>
<gene>
    <name evidence="9" type="primary">gap</name>
    <name evidence="9" type="ORF">COY14_02830</name>
</gene>
<dbReference type="InterPro" id="IPR020829">
    <property type="entry name" value="GlycerAld_3-P_DH_cat"/>
</dbReference>
<dbReference type="GO" id="GO:0050661">
    <property type="term" value="F:NADP binding"/>
    <property type="evidence" value="ECO:0007669"/>
    <property type="project" value="InterPro"/>
</dbReference>
<feature type="binding site" evidence="4">
    <location>
        <begin position="210"/>
        <end position="211"/>
    </location>
    <ligand>
        <name>D-glyceraldehyde 3-phosphate</name>
        <dbReference type="ChEBI" id="CHEBI:59776"/>
    </ligand>
</feature>
<evidence type="ECO:0000256" key="7">
    <source>
        <dbReference type="RuleBase" id="RU000397"/>
    </source>
</evidence>
<proteinExistence type="inferred from homology"/>
<keyword evidence="5" id="KW-0520">NAD</keyword>
<dbReference type="Gene3D" id="3.30.360.10">
    <property type="entry name" value="Dihydrodipicolinate Reductase, domain 2"/>
    <property type="match status" value="1"/>
</dbReference>